<evidence type="ECO:0000313" key="2">
    <source>
        <dbReference type="Proteomes" id="UP001359559"/>
    </source>
</evidence>
<protein>
    <submittedName>
        <fullName evidence="1">Uncharacterized protein</fullName>
    </submittedName>
</protein>
<gene>
    <name evidence="1" type="ORF">RJT34_03319</name>
</gene>
<accession>A0AAN9KKK8</accession>
<dbReference type="Proteomes" id="UP001359559">
    <property type="component" value="Unassembled WGS sequence"/>
</dbReference>
<organism evidence="1 2">
    <name type="scientific">Clitoria ternatea</name>
    <name type="common">Butterfly pea</name>
    <dbReference type="NCBI Taxonomy" id="43366"/>
    <lineage>
        <taxon>Eukaryota</taxon>
        <taxon>Viridiplantae</taxon>
        <taxon>Streptophyta</taxon>
        <taxon>Embryophyta</taxon>
        <taxon>Tracheophyta</taxon>
        <taxon>Spermatophyta</taxon>
        <taxon>Magnoliopsida</taxon>
        <taxon>eudicotyledons</taxon>
        <taxon>Gunneridae</taxon>
        <taxon>Pentapetalae</taxon>
        <taxon>rosids</taxon>
        <taxon>fabids</taxon>
        <taxon>Fabales</taxon>
        <taxon>Fabaceae</taxon>
        <taxon>Papilionoideae</taxon>
        <taxon>50 kb inversion clade</taxon>
        <taxon>NPAAA clade</taxon>
        <taxon>indigoferoid/millettioid clade</taxon>
        <taxon>Phaseoleae</taxon>
        <taxon>Clitoria</taxon>
    </lineage>
</organism>
<keyword evidence="2" id="KW-1185">Reference proteome</keyword>
<dbReference type="AlphaFoldDB" id="A0AAN9KKK8"/>
<dbReference type="EMBL" id="JAYKXN010000001">
    <property type="protein sequence ID" value="KAK7318616.1"/>
    <property type="molecule type" value="Genomic_DNA"/>
</dbReference>
<reference evidence="1 2" key="1">
    <citation type="submission" date="2024-01" db="EMBL/GenBank/DDBJ databases">
        <title>The genomes of 5 underutilized Papilionoideae crops provide insights into root nodulation and disease resistance.</title>
        <authorList>
            <person name="Yuan L."/>
        </authorList>
    </citation>
    <scope>NUCLEOTIDE SEQUENCE [LARGE SCALE GENOMIC DNA]</scope>
    <source>
        <strain evidence="1">LY-2023</strain>
        <tissue evidence="1">Leaf</tissue>
    </source>
</reference>
<name>A0AAN9KKK8_CLITE</name>
<sequence>MKTKMQLRILSTNGYAASEVPCMIASSFANISDFAHPLTLVVQTLNLHLFEGILTSSRGSPRWIKVNERRTLHDVLKEPNLAFVGSQDVFAVFYVVSKRSSFYEKFKAGKWVPPSI</sequence>
<proteinExistence type="predicted"/>
<evidence type="ECO:0000313" key="1">
    <source>
        <dbReference type="EMBL" id="KAK7318616.1"/>
    </source>
</evidence>
<comment type="caution">
    <text evidence="1">The sequence shown here is derived from an EMBL/GenBank/DDBJ whole genome shotgun (WGS) entry which is preliminary data.</text>
</comment>